<dbReference type="Pfam" id="PF22817">
    <property type="entry name" value="ApeP-like"/>
    <property type="match status" value="1"/>
</dbReference>
<sequence>MPHCYLPARADMSTSASLPCPIAPYVPQTDTMCLLDRIVAVSDTALSANVTPDRNDPFVTAEGIPGWVCLEWMAQAIAAWAGWHADGERGPVNGFLLGTRRFTTETEYLAVETTYRVDIELDFQADNGLGHFRGMVKQHNGTTMAHGTLTAYQAPIASDSDDTSTPSTSP</sequence>
<dbReference type="SUPFAM" id="SSF54637">
    <property type="entry name" value="Thioesterase/thiol ester dehydrase-isomerase"/>
    <property type="match status" value="1"/>
</dbReference>
<organism evidence="1 2">
    <name type="scientific">Aidingimonas halophila</name>
    <dbReference type="NCBI Taxonomy" id="574349"/>
    <lineage>
        <taxon>Bacteria</taxon>
        <taxon>Pseudomonadati</taxon>
        <taxon>Pseudomonadota</taxon>
        <taxon>Gammaproteobacteria</taxon>
        <taxon>Oceanospirillales</taxon>
        <taxon>Halomonadaceae</taxon>
        <taxon>Aidingimonas</taxon>
    </lineage>
</organism>
<accession>A0A1H2S8T8</accession>
<gene>
    <name evidence="1" type="ORF">SAMN05443545_101493</name>
</gene>
<keyword evidence="2" id="KW-1185">Reference proteome</keyword>
<name>A0A1H2S8T8_9GAMM</name>
<dbReference type="Proteomes" id="UP000198500">
    <property type="component" value="Unassembled WGS sequence"/>
</dbReference>
<dbReference type="AlphaFoldDB" id="A0A1H2S8T8"/>
<protein>
    <submittedName>
        <fullName evidence="1">Predicted 3-hydroxylacyl-ACP dehydratase, HotDog domain</fullName>
    </submittedName>
</protein>
<dbReference type="STRING" id="574349.SAMN05443545_101493"/>
<evidence type="ECO:0000313" key="1">
    <source>
        <dbReference type="EMBL" id="SDW27554.1"/>
    </source>
</evidence>
<dbReference type="Gene3D" id="3.10.129.10">
    <property type="entry name" value="Hotdog Thioesterase"/>
    <property type="match status" value="1"/>
</dbReference>
<proteinExistence type="predicted"/>
<reference evidence="1 2" key="1">
    <citation type="submission" date="2016-10" db="EMBL/GenBank/DDBJ databases">
        <authorList>
            <person name="de Groot N.N."/>
        </authorList>
    </citation>
    <scope>NUCLEOTIDE SEQUENCE [LARGE SCALE GENOMIC DNA]</scope>
    <source>
        <strain evidence="1 2">DSM 19219</strain>
    </source>
</reference>
<dbReference type="InterPro" id="IPR029069">
    <property type="entry name" value="HotDog_dom_sf"/>
</dbReference>
<dbReference type="EMBL" id="FNNI01000001">
    <property type="protein sequence ID" value="SDW27554.1"/>
    <property type="molecule type" value="Genomic_DNA"/>
</dbReference>
<evidence type="ECO:0000313" key="2">
    <source>
        <dbReference type="Proteomes" id="UP000198500"/>
    </source>
</evidence>
<dbReference type="InterPro" id="IPR016776">
    <property type="entry name" value="ApeP-like_dehydratase"/>
</dbReference>